<feature type="region of interest" description="Disordered" evidence="4">
    <location>
        <begin position="35"/>
        <end position="62"/>
    </location>
</feature>
<evidence type="ECO:0000256" key="2">
    <source>
        <dbReference type="ARBA" id="ARBA00022679"/>
    </source>
</evidence>
<protein>
    <submittedName>
        <fullName evidence="6">Class I SAM-dependent methyltransferase</fullName>
    </submittedName>
</protein>
<evidence type="ECO:0000256" key="1">
    <source>
        <dbReference type="ARBA" id="ARBA00022603"/>
    </source>
</evidence>
<keyword evidence="7" id="KW-1185">Reference proteome</keyword>
<dbReference type="PANTHER" id="PTHR43464">
    <property type="entry name" value="METHYLTRANSFERASE"/>
    <property type="match status" value="1"/>
</dbReference>
<dbReference type="Pfam" id="PF08241">
    <property type="entry name" value="Methyltransf_11"/>
    <property type="match status" value="1"/>
</dbReference>
<feature type="compositionally biased region" description="Polar residues" evidence="4">
    <location>
        <begin position="49"/>
        <end position="60"/>
    </location>
</feature>
<dbReference type="PANTHER" id="PTHR43464:SF19">
    <property type="entry name" value="UBIQUINONE BIOSYNTHESIS O-METHYLTRANSFERASE, MITOCHONDRIAL"/>
    <property type="match status" value="1"/>
</dbReference>
<dbReference type="InterPro" id="IPR013216">
    <property type="entry name" value="Methyltransf_11"/>
</dbReference>
<name>A0ABY7U4C5_9SPHN</name>
<gene>
    <name evidence="6" type="ORF">PQ457_18490</name>
</gene>
<accession>A0ABY7U4C5</accession>
<dbReference type="EMBL" id="CP117418">
    <property type="protein sequence ID" value="WCT80048.1"/>
    <property type="molecule type" value="Genomic_DNA"/>
</dbReference>
<evidence type="ECO:0000313" key="7">
    <source>
        <dbReference type="Proteomes" id="UP001218231"/>
    </source>
</evidence>
<geneLocation type="plasmid" evidence="6 7">
    <name>unnamed1</name>
</geneLocation>
<evidence type="ECO:0000256" key="4">
    <source>
        <dbReference type="SAM" id="MobiDB-lite"/>
    </source>
</evidence>
<evidence type="ECO:0000256" key="3">
    <source>
        <dbReference type="ARBA" id="ARBA00022691"/>
    </source>
</evidence>
<dbReference type="CDD" id="cd02440">
    <property type="entry name" value="AdoMet_MTases"/>
    <property type="match status" value="1"/>
</dbReference>
<feature type="domain" description="Methyltransferase type 11" evidence="5">
    <location>
        <begin position="99"/>
        <end position="192"/>
    </location>
</feature>
<dbReference type="GO" id="GO:0032259">
    <property type="term" value="P:methylation"/>
    <property type="evidence" value="ECO:0007669"/>
    <property type="project" value="UniProtKB-KW"/>
</dbReference>
<sequence>MVAAGHSAITIKLMAMVRRGSLLLQKPSLDLSQRGTYQGSQLRRGHTMAATQSPSSQTWAETRGVKWRDQLDPMEAMLAPIDAPLIAALDLTGRLRIAEIGAGGGATTRAIAAAATPGSMIEGFDISPDLVEAAKARTGSIARFTLADVASFRPAERFDRLASRFGVMFFEAPEQAFANLHHWLQPGGTLAFAVWGSGKEVTFMAGVREAVAAVIDLPQPDPDAPGPCRYGDPSRLLALLNTAGFRDCAAKTWRGDLQVGGGMAPDAAAEFLLASSSAAGPLADAGVREQAQAHARMAAVCTANLRDGAVWMSARVEIITATA</sequence>
<evidence type="ECO:0000259" key="5">
    <source>
        <dbReference type="Pfam" id="PF08241"/>
    </source>
</evidence>
<reference evidence="6 7" key="1">
    <citation type="submission" date="2023-02" db="EMBL/GenBank/DDBJ databases">
        <title>Genome sequence of Novosphingobium humi KACC 19094.</title>
        <authorList>
            <person name="Kim S."/>
            <person name="Heo J."/>
            <person name="Kwon S.-W."/>
        </authorList>
    </citation>
    <scope>NUCLEOTIDE SEQUENCE [LARGE SCALE GENOMIC DNA]</scope>
    <source>
        <strain evidence="6 7">KACC 19094</strain>
        <plasmid evidence="6 7">unnamed1</plasmid>
    </source>
</reference>
<keyword evidence="2" id="KW-0808">Transferase</keyword>
<proteinExistence type="predicted"/>
<keyword evidence="6" id="KW-0614">Plasmid</keyword>
<dbReference type="InterPro" id="IPR029063">
    <property type="entry name" value="SAM-dependent_MTases_sf"/>
</dbReference>
<keyword evidence="3" id="KW-0949">S-adenosyl-L-methionine</keyword>
<dbReference type="Gene3D" id="3.40.50.150">
    <property type="entry name" value="Vaccinia Virus protein VP39"/>
    <property type="match status" value="1"/>
</dbReference>
<keyword evidence="1 6" id="KW-0489">Methyltransferase</keyword>
<dbReference type="Proteomes" id="UP001218231">
    <property type="component" value="Plasmid unnamed1"/>
</dbReference>
<dbReference type="RefSeq" id="WP_273620320.1">
    <property type="nucleotide sequence ID" value="NZ_CP117418.1"/>
</dbReference>
<dbReference type="GO" id="GO:0008168">
    <property type="term" value="F:methyltransferase activity"/>
    <property type="evidence" value="ECO:0007669"/>
    <property type="project" value="UniProtKB-KW"/>
</dbReference>
<dbReference type="SUPFAM" id="SSF53335">
    <property type="entry name" value="S-adenosyl-L-methionine-dependent methyltransferases"/>
    <property type="match status" value="1"/>
</dbReference>
<organism evidence="6 7">
    <name type="scientific">Novosphingobium humi</name>
    <dbReference type="NCBI Taxonomy" id="2282397"/>
    <lineage>
        <taxon>Bacteria</taxon>
        <taxon>Pseudomonadati</taxon>
        <taxon>Pseudomonadota</taxon>
        <taxon>Alphaproteobacteria</taxon>
        <taxon>Sphingomonadales</taxon>
        <taxon>Sphingomonadaceae</taxon>
        <taxon>Novosphingobium</taxon>
    </lineage>
</organism>
<evidence type="ECO:0000313" key="6">
    <source>
        <dbReference type="EMBL" id="WCT80048.1"/>
    </source>
</evidence>